<dbReference type="InterPro" id="IPR036392">
    <property type="entry name" value="PLAT/LH2_dom_sf"/>
</dbReference>
<feature type="domain" description="PLAT" evidence="3">
    <location>
        <begin position="29"/>
        <end position="142"/>
    </location>
</feature>
<reference evidence="5" key="1">
    <citation type="submission" date="2025-08" db="UniProtKB">
        <authorList>
            <consortium name="RefSeq"/>
        </authorList>
    </citation>
    <scope>IDENTIFICATION</scope>
    <source>
        <tissue evidence="5">Tentacle</tissue>
    </source>
</reference>
<comment type="caution">
    <text evidence="1">Lacks conserved residue(s) required for the propagation of feature annotation.</text>
</comment>
<dbReference type="SUPFAM" id="SSF49723">
    <property type="entry name" value="Lipase/lipooxygenase domain (PLAT/LH2 domain)"/>
    <property type="match status" value="1"/>
</dbReference>
<sequence>MDFYSLKAVLVVFCLTVCVEFAHPSIQTVLYRIEVVTSDEWGAGTDANVHIKIYGSLGNTDSIKLTKGGNLFEKGAHDEFVFVAKYVGNPITKVEVMRDTKGLFDDWKLDKILVKSNAPIVYKFAFNAWIPPNKWIKSYGGK</sequence>
<gene>
    <name evidence="5" type="primary">LOC116288379</name>
</gene>
<name>A0A6P8HEM2_ACTTE</name>
<dbReference type="AlphaFoldDB" id="A0A6P8HEM2"/>
<dbReference type="InterPro" id="IPR052970">
    <property type="entry name" value="Inner_ear_hair_cell_LOXHD"/>
</dbReference>
<dbReference type="SMART" id="SM00308">
    <property type="entry name" value="LH2"/>
    <property type="match status" value="1"/>
</dbReference>
<dbReference type="Pfam" id="PF01477">
    <property type="entry name" value="PLAT"/>
    <property type="match status" value="1"/>
</dbReference>
<evidence type="ECO:0000313" key="4">
    <source>
        <dbReference type="Proteomes" id="UP000515163"/>
    </source>
</evidence>
<feature type="signal peptide" evidence="2">
    <location>
        <begin position="1"/>
        <end position="22"/>
    </location>
</feature>
<dbReference type="InterPro" id="IPR001024">
    <property type="entry name" value="PLAT/LH2_dom"/>
</dbReference>
<dbReference type="PANTHER" id="PTHR45901:SF3">
    <property type="entry name" value="LIPOXYGENASE HOMOLOGY DOMAIN-CONTAINING PROTEIN 1"/>
    <property type="match status" value="1"/>
</dbReference>
<dbReference type="PANTHER" id="PTHR45901">
    <property type="entry name" value="PROTEIN CBG12474"/>
    <property type="match status" value="1"/>
</dbReference>
<dbReference type="Gene3D" id="2.40.180.10">
    <property type="entry name" value="Catalase core domain"/>
    <property type="match status" value="1"/>
</dbReference>
<evidence type="ECO:0000259" key="3">
    <source>
        <dbReference type="PROSITE" id="PS50095"/>
    </source>
</evidence>
<feature type="chain" id="PRO_5027922820" evidence="2">
    <location>
        <begin position="23"/>
        <end position="142"/>
    </location>
</feature>
<dbReference type="KEGG" id="aten:116288379"/>
<dbReference type="PROSITE" id="PS50095">
    <property type="entry name" value="PLAT"/>
    <property type="match status" value="1"/>
</dbReference>
<dbReference type="OrthoDB" id="5945996at2759"/>
<keyword evidence="2" id="KW-0732">Signal</keyword>
<accession>A0A6P8HEM2</accession>
<dbReference type="RefSeq" id="XP_031551025.1">
    <property type="nucleotide sequence ID" value="XM_031695165.1"/>
</dbReference>
<dbReference type="GeneID" id="116288379"/>
<proteinExistence type="predicted"/>
<evidence type="ECO:0000256" key="1">
    <source>
        <dbReference type="PROSITE-ProRule" id="PRU00152"/>
    </source>
</evidence>
<dbReference type="Proteomes" id="UP000515163">
    <property type="component" value="Unplaced"/>
</dbReference>
<keyword evidence="4" id="KW-1185">Reference proteome</keyword>
<protein>
    <submittedName>
        <fullName evidence="5">Lipoxygenase homology domain-containing protein 1-like</fullName>
    </submittedName>
</protein>
<organism evidence="4 5">
    <name type="scientific">Actinia tenebrosa</name>
    <name type="common">Australian red waratah sea anemone</name>
    <dbReference type="NCBI Taxonomy" id="6105"/>
    <lineage>
        <taxon>Eukaryota</taxon>
        <taxon>Metazoa</taxon>
        <taxon>Cnidaria</taxon>
        <taxon>Anthozoa</taxon>
        <taxon>Hexacorallia</taxon>
        <taxon>Actiniaria</taxon>
        <taxon>Actiniidae</taxon>
        <taxon>Actinia</taxon>
    </lineage>
</organism>
<evidence type="ECO:0000313" key="5">
    <source>
        <dbReference type="RefSeq" id="XP_031551025.1"/>
    </source>
</evidence>
<evidence type="ECO:0000256" key="2">
    <source>
        <dbReference type="SAM" id="SignalP"/>
    </source>
</evidence>
<dbReference type="InParanoid" id="A0A6P8HEM2"/>